<evidence type="ECO:0000256" key="7">
    <source>
        <dbReference type="SAM" id="MobiDB-lite"/>
    </source>
</evidence>
<evidence type="ECO:0000256" key="4">
    <source>
        <dbReference type="ARBA" id="ARBA00022737"/>
    </source>
</evidence>
<dbReference type="PANTHER" id="PTHR42926:SF1">
    <property type="entry name" value="CIRCADIAN CLOCK OSCILLATOR PROTEIN KAIC 1"/>
    <property type="match status" value="1"/>
</dbReference>
<dbReference type="Gene3D" id="3.40.50.300">
    <property type="entry name" value="P-loop containing nucleotide triphosphate hydrolases"/>
    <property type="match status" value="2"/>
</dbReference>
<feature type="domain" description="KaiC" evidence="8">
    <location>
        <begin position="13"/>
        <end position="245"/>
    </location>
</feature>
<proteinExistence type="predicted"/>
<dbReference type="PANTHER" id="PTHR42926">
    <property type="match status" value="1"/>
</dbReference>
<dbReference type="RefSeq" id="WP_002633920.1">
    <property type="nucleotide sequence ID" value="NZ_CP012109.1"/>
</dbReference>
<dbReference type="KEGG" id="mym:A176_007384"/>
<dbReference type="GO" id="GO:0004674">
    <property type="term" value="F:protein serine/threonine kinase activity"/>
    <property type="evidence" value="ECO:0007669"/>
    <property type="project" value="UniProtKB-EC"/>
</dbReference>
<dbReference type="EMBL" id="CP012109">
    <property type="protein sequence ID" value="AKQ70472.1"/>
    <property type="molecule type" value="Genomic_DNA"/>
</dbReference>
<evidence type="ECO:0000256" key="6">
    <source>
        <dbReference type="ARBA" id="ARBA00022801"/>
    </source>
</evidence>
<dbReference type="GO" id="GO:0016787">
    <property type="term" value="F:hydrolase activity"/>
    <property type="evidence" value="ECO:0007669"/>
    <property type="project" value="UniProtKB-KW"/>
</dbReference>
<organism evidence="9 10">
    <name type="scientific">Pseudomyxococcus hansupus</name>
    <dbReference type="NCBI Taxonomy" id="1297742"/>
    <lineage>
        <taxon>Bacteria</taxon>
        <taxon>Pseudomonadati</taxon>
        <taxon>Myxococcota</taxon>
        <taxon>Myxococcia</taxon>
        <taxon>Myxococcales</taxon>
        <taxon>Cystobacterineae</taxon>
        <taxon>Myxococcaceae</taxon>
        <taxon>Pseudomyxococcus</taxon>
    </lineage>
</organism>
<feature type="region of interest" description="Disordered" evidence="7">
    <location>
        <begin position="477"/>
        <end position="515"/>
    </location>
</feature>
<keyword evidence="5" id="KW-0418">Kinase</keyword>
<dbReference type="InterPro" id="IPR027417">
    <property type="entry name" value="P-loop_NTPase"/>
</dbReference>
<dbReference type="OrthoDB" id="9783783at2"/>
<keyword evidence="10" id="KW-1185">Reference proteome</keyword>
<dbReference type="EC" id="2.7.11.1" evidence="1"/>
<dbReference type="PATRIC" id="fig|1297742.4.peg.7513"/>
<evidence type="ECO:0000256" key="1">
    <source>
        <dbReference type="ARBA" id="ARBA00012513"/>
    </source>
</evidence>
<reference evidence="9 10" key="1">
    <citation type="journal article" date="2016" name="PLoS ONE">
        <title>Complete Genome Sequence and Comparative Genomics of a Novel Myxobacterium Myxococcus hansupus.</title>
        <authorList>
            <person name="Sharma G."/>
            <person name="Narwani T."/>
            <person name="Subramanian S."/>
        </authorList>
    </citation>
    <scope>NUCLEOTIDE SEQUENCE [LARGE SCALE GENOMIC DNA]</scope>
    <source>
        <strain evidence="10">mixupus</strain>
    </source>
</reference>
<dbReference type="InterPro" id="IPR010624">
    <property type="entry name" value="KaiC_dom"/>
</dbReference>
<name>A0A0H4XQ20_9BACT</name>
<evidence type="ECO:0000259" key="8">
    <source>
        <dbReference type="PROSITE" id="PS51146"/>
    </source>
</evidence>
<dbReference type="InterPro" id="IPR014774">
    <property type="entry name" value="KaiC-like_dom"/>
</dbReference>
<sequence length="515" mass="55697">MTDTSERPAEPDARVPSGVPGLDALLRGGFLRGGTYIVTGAPGTGKTILGNQFCFTTVARGGRAIYLTVMGESHSRMMLHLKSQRFFRQEDVGRALNYESGSAALKSEGLGGLSRLIFRAVREHGATVLVVDGLMALEERSENAPGLREFLHGLCVHNALAGCTTLMLTGQHNDPADPRYTMVDGIIGVTQEQFGVKAVRSIEVSKFRGGEQLSGRHSFEITNDGVCVHPRIETLHIPQPLRVPSLDERLAFGIPALDGMLTGGLVRESSTLVAGSAGSGKTLLGLHFLAEGARQGEPGLFFGFVETPPRLIDKAERMGLGLREHVEAGRIHLRTRAAAESLPDAMAEELFRHVKQHGTQRLVLDGLASFCQELTDPERTPRFLAALMHELLSLGVTPLAIQQTRPLIAPSGDVLPQGVEVLVDTILELRQVDLRSRRFHVISVPKARESGHDAAWRQFTMTARGIDVAKDSESAEAIFSGRAPARAKPARRSKSKTGAKPARRGKPPRRGGRGE</sequence>
<evidence type="ECO:0000256" key="3">
    <source>
        <dbReference type="ARBA" id="ARBA00022679"/>
    </source>
</evidence>
<dbReference type="Pfam" id="PF06745">
    <property type="entry name" value="ATPase"/>
    <property type="match status" value="2"/>
</dbReference>
<dbReference type="eggNOG" id="COG0467">
    <property type="taxonomic scope" value="Bacteria"/>
</dbReference>
<dbReference type="SMART" id="SM00382">
    <property type="entry name" value="AAA"/>
    <property type="match status" value="2"/>
</dbReference>
<gene>
    <name evidence="9" type="ORF">A176_007384</name>
</gene>
<dbReference type="InterPro" id="IPR051347">
    <property type="entry name" value="Circadian_clock_KaiC-rel"/>
</dbReference>
<evidence type="ECO:0000256" key="2">
    <source>
        <dbReference type="ARBA" id="ARBA00022553"/>
    </source>
</evidence>
<feature type="domain" description="KaiC" evidence="8">
    <location>
        <begin position="248"/>
        <end position="482"/>
    </location>
</feature>
<dbReference type="Proteomes" id="UP000009026">
    <property type="component" value="Chromosome"/>
</dbReference>
<protein>
    <recommendedName>
        <fullName evidence="1">non-specific serine/threonine protein kinase</fullName>
        <ecNumber evidence="1">2.7.11.1</ecNumber>
    </recommendedName>
</protein>
<dbReference type="InterPro" id="IPR030665">
    <property type="entry name" value="KaiC"/>
</dbReference>
<dbReference type="PIRSF" id="PIRSF039117">
    <property type="entry name" value="KaiC"/>
    <property type="match status" value="1"/>
</dbReference>
<dbReference type="SUPFAM" id="SSF52540">
    <property type="entry name" value="P-loop containing nucleoside triphosphate hydrolases"/>
    <property type="match status" value="2"/>
</dbReference>
<dbReference type="AlphaFoldDB" id="A0A0H4XQ20"/>
<evidence type="ECO:0000256" key="5">
    <source>
        <dbReference type="ARBA" id="ARBA00022777"/>
    </source>
</evidence>
<keyword evidence="2" id="KW-0597">Phosphoprotein</keyword>
<dbReference type="GO" id="GO:0005524">
    <property type="term" value="F:ATP binding"/>
    <property type="evidence" value="ECO:0007669"/>
    <property type="project" value="InterPro"/>
</dbReference>
<evidence type="ECO:0000313" key="10">
    <source>
        <dbReference type="Proteomes" id="UP000009026"/>
    </source>
</evidence>
<keyword evidence="4" id="KW-0677">Repeat</keyword>
<keyword evidence="3" id="KW-0808">Transferase</keyword>
<accession>A0A0H4XQ20</accession>
<feature type="compositionally biased region" description="Basic residues" evidence="7">
    <location>
        <begin position="488"/>
        <end position="515"/>
    </location>
</feature>
<keyword evidence="6" id="KW-0378">Hydrolase</keyword>
<evidence type="ECO:0000313" key="9">
    <source>
        <dbReference type="EMBL" id="AKQ70472.1"/>
    </source>
</evidence>
<dbReference type="PROSITE" id="PS51146">
    <property type="entry name" value="KAIC"/>
    <property type="match status" value="2"/>
</dbReference>
<dbReference type="InterPro" id="IPR003593">
    <property type="entry name" value="AAA+_ATPase"/>
</dbReference>
<dbReference type="STRING" id="1297742.A176_007384"/>